<keyword evidence="3" id="KW-1185">Reference proteome</keyword>
<reference evidence="2 3" key="1">
    <citation type="submission" date="2024-06" db="EMBL/GenBank/DDBJ databases">
        <authorList>
            <person name="Kraege A."/>
            <person name="Thomma B."/>
        </authorList>
    </citation>
    <scope>NUCLEOTIDE SEQUENCE [LARGE SCALE GENOMIC DNA]</scope>
</reference>
<organism evidence="2 3">
    <name type="scientific">Coccomyxa viridis</name>
    <dbReference type="NCBI Taxonomy" id="1274662"/>
    <lineage>
        <taxon>Eukaryota</taxon>
        <taxon>Viridiplantae</taxon>
        <taxon>Chlorophyta</taxon>
        <taxon>core chlorophytes</taxon>
        <taxon>Trebouxiophyceae</taxon>
        <taxon>Trebouxiophyceae incertae sedis</taxon>
        <taxon>Coccomyxaceae</taxon>
        <taxon>Coccomyxa</taxon>
    </lineage>
</organism>
<sequence length="86" mass="9220">MYKRATTDLPPVAASGYSQGAPRALKVSSRANDGRSYSAKSAGEITKKNLGSIQRQRRLLLCCTRLWPTAGSAIPRALPISRTTTA</sequence>
<evidence type="ECO:0000313" key="3">
    <source>
        <dbReference type="Proteomes" id="UP001497392"/>
    </source>
</evidence>
<dbReference type="EMBL" id="CAXHTA020000016">
    <property type="protein sequence ID" value="CAL5226144.1"/>
    <property type="molecule type" value="Genomic_DNA"/>
</dbReference>
<accession>A0ABP1G1R4</accession>
<name>A0ABP1G1R4_9CHLO</name>
<protein>
    <submittedName>
        <fullName evidence="2">G8966 protein</fullName>
    </submittedName>
</protein>
<evidence type="ECO:0000256" key="1">
    <source>
        <dbReference type="SAM" id="MobiDB-lite"/>
    </source>
</evidence>
<comment type="caution">
    <text evidence="2">The sequence shown here is derived from an EMBL/GenBank/DDBJ whole genome shotgun (WGS) entry which is preliminary data.</text>
</comment>
<evidence type="ECO:0000313" key="2">
    <source>
        <dbReference type="EMBL" id="CAL5226144.1"/>
    </source>
</evidence>
<proteinExistence type="predicted"/>
<dbReference type="Proteomes" id="UP001497392">
    <property type="component" value="Unassembled WGS sequence"/>
</dbReference>
<feature type="region of interest" description="Disordered" evidence="1">
    <location>
        <begin position="1"/>
        <end position="41"/>
    </location>
</feature>
<gene>
    <name evidence="2" type="primary">g8966</name>
    <name evidence="2" type="ORF">VP750_LOCUS8050</name>
</gene>